<evidence type="ECO:0000256" key="3">
    <source>
        <dbReference type="ARBA" id="ARBA00012095"/>
    </source>
</evidence>
<keyword evidence="7" id="KW-0418">Kinase</keyword>
<sequence length="124" mass="13267">MSEIGIIVVSHSKKIADGIANLVNEVAKDISLTYVGGTPDGGIGTSFEQVQNVVESNPKDTLLAFFDLGSARMNIEMVQDFTDKDIILNIVPIVEGTYTAAALLQAGTDLETVKTQLAELEIKK</sequence>
<dbReference type="InterPro" id="IPR004701">
    <property type="entry name" value="PTS_EIIA_man-typ"/>
</dbReference>
<proteinExistence type="predicted"/>
<evidence type="ECO:0000256" key="4">
    <source>
        <dbReference type="ARBA" id="ARBA00022679"/>
    </source>
</evidence>
<accession>G5KIC0</accession>
<dbReference type="PANTHER" id="PTHR38594:SF1">
    <property type="entry name" value="PEP-DEPENDENT DIHYDROXYACETONE KINASE, PHOSPHORYL DONOR SUBUNIT DHAM"/>
    <property type="match status" value="1"/>
</dbReference>
<comment type="catalytic activity">
    <reaction evidence="1">
        <text>dihydroxyacetone + phosphoenolpyruvate = dihydroxyacetone phosphate + pyruvate</text>
        <dbReference type="Rhea" id="RHEA:18381"/>
        <dbReference type="ChEBI" id="CHEBI:15361"/>
        <dbReference type="ChEBI" id="CHEBI:16016"/>
        <dbReference type="ChEBI" id="CHEBI:57642"/>
        <dbReference type="ChEBI" id="CHEBI:58702"/>
        <dbReference type="EC" id="2.7.1.121"/>
    </reaction>
</comment>
<dbReference type="Pfam" id="PF03610">
    <property type="entry name" value="EIIA-man"/>
    <property type="match status" value="1"/>
</dbReference>
<gene>
    <name evidence="7" type="ORF">STRUR_1631</name>
</gene>
<dbReference type="NCBIfam" id="TIGR02364">
    <property type="entry name" value="dha_pts"/>
    <property type="match status" value="1"/>
</dbReference>
<dbReference type="Gene3D" id="3.40.50.510">
    <property type="entry name" value="Phosphotransferase system, mannose-type IIA component"/>
    <property type="match status" value="1"/>
</dbReference>
<protein>
    <recommendedName>
        <fullName evidence="3">phosphoenolpyruvate--glycerone phosphotransferase</fullName>
        <ecNumber evidence="3">2.7.1.121</ecNumber>
    </recommendedName>
</protein>
<evidence type="ECO:0000259" key="6">
    <source>
        <dbReference type="PROSITE" id="PS51096"/>
    </source>
</evidence>
<dbReference type="EC" id="2.7.1.121" evidence="3"/>
<dbReference type="InterPro" id="IPR012844">
    <property type="entry name" value="DhaM_N"/>
</dbReference>
<comment type="caution">
    <text evidence="7">The sequence shown here is derived from an EMBL/GenBank/DDBJ whole genome shotgun (WGS) entry which is preliminary data.</text>
</comment>
<comment type="subunit">
    <text evidence="5">Homodimer. The dihydroxyacetone kinase complex is composed of a homodimer of DhaM, a homodimer of DhaK and the subunit DhaL.</text>
</comment>
<dbReference type="EMBL" id="AEUZ02000001">
    <property type="protein sequence ID" value="EHJ56796.1"/>
    <property type="molecule type" value="Genomic_DNA"/>
</dbReference>
<dbReference type="GO" id="GO:0019563">
    <property type="term" value="P:glycerol catabolic process"/>
    <property type="evidence" value="ECO:0007669"/>
    <property type="project" value="InterPro"/>
</dbReference>
<organism evidence="7 8">
    <name type="scientific">Streptococcus urinalis 2285-97</name>
    <dbReference type="NCBI Taxonomy" id="764291"/>
    <lineage>
        <taxon>Bacteria</taxon>
        <taxon>Bacillati</taxon>
        <taxon>Bacillota</taxon>
        <taxon>Bacilli</taxon>
        <taxon>Lactobacillales</taxon>
        <taxon>Streptococcaceae</taxon>
        <taxon>Streptococcus</taxon>
    </lineage>
</organism>
<dbReference type="GO" id="GO:0047324">
    <property type="term" value="F:phosphoenolpyruvate-glycerone phosphotransferase activity"/>
    <property type="evidence" value="ECO:0007669"/>
    <property type="project" value="UniProtKB-EC"/>
</dbReference>
<dbReference type="eggNOG" id="COG3412">
    <property type="taxonomic scope" value="Bacteria"/>
</dbReference>
<evidence type="ECO:0000313" key="7">
    <source>
        <dbReference type="EMBL" id="EHJ56796.1"/>
    </source>
</evidence>
<evidence type="ECO:0000256" key="5">
    <source>
        <dbReference type="ARBA" id="ARBA00046577"/>
    </source>
</evidence>
<reference evidence="7 8" key="1">
    <citation type="journal article" date="2014" name="Int. J. Syst. Evol. Microbiol.">
        <title>Phylogenomics and the dynamic genome evolution of the genus Streptococcus.</title>
        <authorList>
            <consortium name="The Broad Institute Genome Sequencing Platform"/>
            <person name="Richards V.P."/>
            <person name="Palmer S.R."/>
            <person name="Pavinski Bitar P.D."/>
            <person name="Qin X."/>
            <person name="Weinstock G.M."/>
            <person name="Highlander S.K."/>
            <person name="Town C.D."/>
            <person name="Burne R.A."/>
            <person name="Stanhope M.J."/>
        </authorList>
    </citation>
    <scope>NUCLEOTIDE SEQUENCE [LARGE SCALE GENOMIC DNA]</scope>
    <source>
        <strain evidence="7 8">2285-97</strain>
    </source>
</reference>
<dbReference type="GO" id="GO:0009401">
    <property type="term" value="P:phosphoenolpyruvate-dependent sugar phosphotransferase system"/>
    <property type="evidence" value="ECO:0007669"/>
    <property type="project" value="InterPro"/>
</dbReference>
<keyword evidence="4" id="KW-0808">Transferase</keyword>
<dbReference type="Proteomes" id="UP000005388">
    <property type="component" value="Unassembled WGS sequence"/>
</dbReference>
<dbReference type="STRING" id="764291.STRUR_1631"/>
<name>G5KIC0_9STRE</name>
<keyword evidence="8" id="KW-1185">Reference proteome</keyword>
<evidence type="ECO:0000313" key="8">
    <source>
        <dbReference type="Proteomes" id="UP000005388"/>
    </source>
</evidence>
<evidence type="ECO:0000256" key="2">
    <source>
        <dbReference type="ARBA" id="ARBA00002788"/>
    </source>
</evidence>
<dbReference type="PANTHER" id="PTHR38594">
    <property type="entry name" value="PEP-DEPENDENT DIHYDROXYACETONE KINASE, PHOSPHORYL DONOR SUBUNIT DHAM"/>
    <property type="match status" value="1"/>
</dbReference>
<comment type="function">
    <text evidence="2">Component of the dihydroxyacetone kinase complex, which is responsible for the phosphoenolpyruvate (PEP)-dependent phosphorylation of dihydroxyacetone. DhaM serves as the phosphoryl donor. Is phosphorylated by phosphoenolpyruvate in an EI- and HPr-dependent reaction, and a phosphorelay system on histidine residues finally leads to phosphoryl transfer to DhaL and dihydroxyacetone.</text>
</comment>
<dbReference type="PROSITE" id="PS51096">
    <property type="entry name" value="PTS_EIIA_TYPE_4"/>
    <property type="match status" value="1"/>
</dbReference>
<evidence type="ECO:0000256" key="1">
    <source>
        <dbReference type="ARBA" id="ARBA00001113"/>
    </source>
</evidence>
<feature type="domain" description="PTS EIIA type-4" evidence="6">
    <location>
        <begin position="3"/>
        <end position="124"/>
    </location>
</feature>
<dbReference type="AlphaFoldDB" id="G5KIC0"/>
<dbReference type="RefSeq" id="WP_006739539.1">
    <property type="nucleotide sequence ID" value="NZ_AEUZ02000001.1"/>
</dbReference>
<dbReference type="SUPFAM" id="SSF53062">
    <property type="entry name" value="PTS system fructose IIA component-like"/>
    <property type="match status" value="1"/>
</dbReference>
<dbReference type="InterPro" id="IPR036662">
    <property type="entry name" value="PTS_EIIA_man-typ_sf"/>
</dbReference>
<dbReference type="InterPro" id="IPR039643">
    <property type="entry name" value="DhaM"/>
</dbReference>
<dbReference type="GO" id="GO:0016020">
    <property type="term" value="C:membrane"/>
    <property type="evidence" value="ECO:0007669"/>
    <property type="project" value="InterPro"/>
</dbReference>